<comment type="caution">
    <text evidence="2">The sequence shown here is derived from an EMBL/GenBank/DDBJ whole genome shotgun (WGS) entry which is preliminary data.</text>
</comment>
<sequence>MDDTNKISQCHVQLKTTAVKHRTNFSPSLPHLLTEYGFQDKEAERLKKAKEDEKRRRRAAKMQKPDSFDEFEEERIMAKEKERDEQCLQFVKDVYRLRDYYYKEYNSLLSEKVEGQRKKLKEIDDHFKKEREIKEEIERKESHKVKPRLKRHTLDKTPQAIHVPKTDLYMIIGLENKLRREGKLKTVMDYNKFRAEIERPEVFYSNFKVRKNMDFNQYPSSLQDHQSSYSQGESNDSLHSLEQKPGQKGAHEEWSLGRISESQESSRPETQPENWAVTQLYHSSHKRRNSLLHSSKARADELDKKFPKLEMPQLHCFTMDLTKKPPDPEEVQIDEDLKMKERERRRMARTINKMYQLAMSNSAVTARIMGQHDEDDMNMLINGPDLCDVIADHHWMQAYGLHDNSARNISQEMEEPHQGLSLTESKLQPLPGISSRQTTASSIKSRSVSASRNGSPAVESPTEPDEDKPMLPLTMNEIKEKCNIVEAKTLSTLWTNYLRAGK</sequence>
<organism evidence="2 3">
    <name type="scientific">Lymnaea stagnalis</name>
    <name type="common">Great pond snail</name>
    <name type="synonym">Helix stagnalis</name>
    <dbReference type="NCBI Taxonomy" id="6523"/>
    <lineage>
        <taxon>Eukaryota</taxon>
        <taxon>Metazoa</taxon>
        <taxon>Spiralia</taxon>
        <taxon>Lophotrochozoa</taxon>
        <taxon>Mollusca</taxon>
        <taxon>Gastropoda</taxon>
        <taxon>Heterobranchia</taxon>
        <taxon>Euthyneura</taxon>
        <taxon>Panpulmonata</taxon>
        <taxon>Hygrophila</taxon>
        <taxon>Lymnaeoidea</taxon>
        <taxon>Lymnaeidae</taxon>
        <taxon>Lymnaea</taxon>
    </lineage>
</organism>
<protein>
    <submittedName>
        <fullName evidence="2">Uncharacterized protein</fullName>
    </submittedName>
</protein>
<evidence type="ECO:0000313" key="2">
    <source>
        <dbReference type="EMBL" id="CAL1542651.1"/>
    </source>
</evidence>
<proteinExistence type="predicted"/>
<feature type="region of interest" description="Disordered" evidence="1">
    <location>
        <begin position="47"/>
        <end position="71"/>
    </location>
</feature>
<dbReference type="Proteomes" id="UP001497497">
    <property type="component" value="Unassembled WGS sequence"/>
</dbReference>
<feature type="compositionally biased region" description="Low complexity" evidence="1">
    <location>
        <begin position="440"/>
        <end position="452"/>
    </location>
</feature>
<evidence type="ECO:0000256" key="1">
    <source>
        <dbReference type="SAM" id="MobiDB-lite"/>
    </source>
</evidence>
<dbReference type="AlphaFoldDB" id="A0AAV2I7X6"/>
<keyword evidence="3" id="KW-1185">Reference proteome</keyword>
<evidence type="ECO:0000313" key="3">
    <source>
        <dbReference type="Proteomes" id="UP001497497"/>
    </source>
</evidence>
<dbReference type="EMBL" id="CAXITT010000499">
    <property type="protein sequence ID" value="CAL1542651.1"/>
    <property type="molecule type" value="Genomic_DNA"/>
</dbReference>
<feature type="compositionally biased region" description="Polar residues" evidence="1">
    <location>
        <begin position="260"/>
        <end position="273"/>
    </location>
</feature>
<feature type="region of interest" description="Disordered" evidence="1">
    <location>
        <begin position="412"/>
        <end position="472"/>
    </location>
</feature>
<name>A0AAV2I7X6_LYMST</name>
<gene>
    <name evidence="2" type="ORF">GSLYS_00016185001</name>
</gene>
<accession>A0AAV2I7X6</accession>
<reference evidence="2 3" key="1">
    <citation type="submission" date="2024-04" db="EMBL/GenBank/DDBJ databases">
        <authorList>
            <consortium name="Genoscope - CEA"/>
            <person name="William W."/>
        </authorList>
    </citation>
    <scope>NUCLEOTIDE SEQUENCE [LARGE SCALE GENOMIC DNA]</scope>
</reference>
<feature type="region of interest" description="Disordered" evidence="1">
    <location>
        <begin position="218"/>
        <end position="273"/>
    </location>
</feature>
<feature type="compositionally biased region" description="Polar residues" evidence="1">
    <location>
        <begin position="218"/>
        <end position="240"/>
    </location>
</feature>